<dbReference type="AlphaFoldDB" id="A0A9D4H503"/>
<dbReference type="EMBL" id="JAIWYP010000005">
    <property type="protein sequence ID" value="KAH3828402.1"/>
    <property type="molecule type" value="Genomic_DNA"/>
</dbReference>
<keyword evidence="1" id="KW-1133">Transmembrane helix</keyword>
<dbReference type="Proteomes" id="UP000828390">
    <property type="component" value="Unassembled WGS sequence"/>
</dbReference>
<evidence type="ECO:0000256" key="1">
    <source>
        <dbReference type="SAM" id="Phobius"/>
    </source>
</evidence>
<keyword evidence="1" id="KW-0812">Transmembrane</keyword>
<protein>
    <submittedName>
        <fullName evidence="2">Uncharacterized protein</fullName>
    </submittedName>
</protein>
<accession>A0A9D4H503</accession>
<evidence type="ECO:0000313" key="2">
    <source>
        <dbReference type="EMBL" id="KAH3828402.1"/>
    </source>
</evidence>
<evidence type="ECO:0000313" key="3">
    <source>
        <dbReference type="Proteomes" id="UP000828390"/>
    </source>
</evidence>
<organism evidence="2 3">
    <name type="scientific">Dreissena polymorpha</name>
    <name type="common">Zebra mussel</name>
    <name type="synonym">Mytilus polymorpha</name>
    <dbReference type="NCBI Taxonomy" id="45954"/>
    <lineage>
        <taxon>Eukaryota</taxon>
        <taxon>Metazoa</taxon>
        <taxon>Spiralia</taxon>
        <taxon>Lophotrochozoa</taxon>
        <taxon>Mollusca</taxon>
        <taxon>Bivalvia</taxon>
        <taxon>Autobranchia</taxon>
        <taxon>Heteroconchia</taxon>
        <taxon>Euheterodonta</taxon>
        <taxon>Imparidentia</taxon>
        <taxon>Neoheterodontei</taxon>
        <taxon>Myida</taxon>
        <taxon>Dreissenoidea</taxon>
        <taxon>Dreissenidae</taxon>
        <taxon>Dreissena</taxon>
    </lineage>
</organism>
<feature type="transmembrane region" description="Helical" evidence="1">
    <location>
        <begin position="20"/>
        <end position="42"/>
    </location>
</feature>
<reference evidence="2" key="1">
    <citation type="journal article" date="2019" name="bioRxiv">
        <title>The Genome of the Zebra Mussel, Dreissena polymorpha: A Resource for Invasive Species Research.</title>
        <authorList>
            <person name="McCartney M.A."/>
            <person name="Auch B."/>
            <person name="Kono T."/>
            <person name="Mallez S."/>
            <person name="Zhang Y."/>
            <person name="Obille A."/>
            <person name="Becker A."/>
            <person name="Abrahante J.E."/>
            <person name="Garbe J."/>
            <person name="Badalamenti J.P."/>
            <person name="Herman A."/>
            <person name="Mangelson H."/>
            <person name="Liachko I."/>
            <person name="Sullivan S."/>
            <person name="Sone E.D."/>
            <person name="Koren S."/>
            <person name="Silverstein K.A.T."/>
            <person name="Beckman K.B."/>
            <person name="Gohl D.M."/>
        </authorList>
    </citation>
    <scope>NUCLEOTIDE SEQUENCE</scope>
    <source>
        <strain evidence="2">Duluth1</strain>
        <tissue evidence="2">Whole animal</tissue>
    </source>
</reference>
<gene>
    <name evidence="2" type="ORF">DPMN_130361</name>
</gene>
<name>A0A9D4H503_DREPO</name>
<proteinExistence type="predicted"/>
<reference evidence="2" key="2">
    <citation type="submission" date="2020-11" db="EMBL/GenBank/DDBJ databases">
        <authorList>
            <person name="McCartney M.A."/>
            <person name="Auch B."/>
            <person name="Kono T."/>
            <person name="Mallez S."/>
            <person name="Becker A."/>
            <person name="Gohl D.M."/>
            <person name="Silverstein K.A.T."/>
            <person name="Koren S."/>
            <person name="Bechman K.B."/>
            <person name="Herman A."/>
            <person name="Abrahante J.E."/>
            <person name="Garbe J."/>
        </authorList>
    </citation>
    <scope>NUCLEOTIDE SEQUENCE</scope>
    <source>
        <strain evidence="2">Duluth1</strain>
        <tissue evidence="2">Whole animal</tissue>
    </source>
</reference>
<keyword evidence="3" id="KW-1185">Reference proteome</keyword>
<sequence length="65" mass="7150">MSSARALACSVPQGSSLGRWLYLTYAGTIFDIVPPSISVYALPMITQQANVLYQSQNLRLKPFTN</sequence>
<comment type="caution">
    <text evidence="2">The sequence shown here is derived from an EMBL/GenBank/DDBJ whole genome shotgun (WGS) entry which is preliminary data.</text>
</comment>
<keyword evidence="1" id="KW-0472">Membrane</keyword>